<dbReference type="Pfam" id="PF00814">
    <property type="entry name" value="TsaD"/>
    <property type="match status" value="1"/>
</dbReference>
<dbReference type="RefSeq" id="WP_341372398.1">
    <property type="nucleotide sequence ID" value="NZ_JBBUTF010000002.1"/>
</dbReference>
<feature type="domain" description="Gcp-like" evidence="1">
    <location>
        <begin position="36"/>
        <end position="137"/>
    </location>
</feature>
<gene>
    <name evidence="2" type="primary">tsaB</name>
    <name evidence="2" type="ORF">AACH11_01375</name>
</gene>
<keyword evidence="2" id="KW-0808">Transferase</keyword>
<dbReference type="Gene3D" id="3.30.420.40">
    <property type="match status" value="2"/>
</dbReference>
<dbReference type="SUPFAM" id="SSF53067">
    <property type="entry name" value="Actin-like ATPase domain"/>
    <property type="match status" value="2"/>
</dbReference>
<proteinExistence type="predicted"/>
<dbReference type="CDD" id="cd24032">
    <property type="entry name" value="ASKHA_NBD_TsaB"/>
    <property type="match status" value="1"/>
</dbReference>
<dbReference type="InterPro" id="IPR043129">
    <property type="entry name" value="ATPase_NBD"/>
</dbReference>
<dbReference type="InterPro" id="IPR022496">
    <property type="entry name" value="T6A_TsaB"/>
</dbReference>
<protein>
    <submittedName>
        <fullName evidence="2">tRNA (Adenosine(37)-N6)-threonylcarbamoyltransferase complex dimerization subunit type 1 TsaB</fullName>
        <ecNumber evidence="2">2.3.1.234</ecNumber>
    </submittedName>
</protein>
<dbReference type="InterPro" id="IPR000905">
    <property type="entry name" value="Gcp-like_dom"/>
</dbReference>
<name>A0ABU9B6G5_9BURK</name>
<evidence type="ECO:0000259" key="1">
    <source>
        <dbReference type="Pfam" id="PF00814"/>
    </source>
</evidence>
<keyword evidence="2" id="KW-0012">Acyltransferase</keyword>
<dbReference type="EMBL" id="JBBUTF010000002">
    <property type="protein sequence ID" value="MEK8024617.1"/>
    <property type="molecule type" value="Genomic_DNA"/>
</dbReference>
<dbReference type="GO" id="GO:0061711">
    <property type="term" value="F:tRNA N(6)-L-threonylcarbamoyladenine synthase activity"/>
    <property type="evidence" value="ECO:0007669"/>
    <property type="project" value="UniProtKB-EC"/>
</dbReference>
<evidence type="ECO:0000313" key="2">
    <source>
        <dbReference type="EMBL" id="MEK8024617.1"/>
    </source>
</evidence>
<organism evidence="2 3">
    <name type="scientific">Pseudaquabacterium rugosum</name>
    <dbReference type="NCBI Taxonomy" id="2984194"/>
    <lineage>
        <taxon>Bacteria</taxon>
        <taxon>Pseudomonadati</taxon>
        <taxon>Pseudomonadota</taxon>
        <taxon>Betaproteobacteria</taxon>
        <taxon>Burkholderiales</taxon>
        <taxon>Sphaerotilaceae</taxon>
        <taxon>Pseudaquabacterium</taxon>
    </lineage>
</organism>
<dbReference type="EC" id="2.3.1.234" evidence="2"/>
<comment type="caution">
    <text evidence="2">The sequence shown here is derived from an EMBL/GenBank/DDBJ whole genome shotgun (WGS) entry which is preliminary data.</text>
</comment>
<sequence>MARLLAIDTATEVLALALCGPDGEHLAVEAGGPAASARLLPRVQALWQQAGWTAADLSAIAFGQGPGAFTGLRTACAVAQGLAWALQRPVLPIDSLLLVADDAQAQCEARGEPGADHWWVAMDARMDEVYAAAYRREAGGWVREVMPALWTLPALHAHWLQAPPRAVAGTALDVHARHLPLASVALQVPREASRAAALARLARAAWAAGAARPAEQALPLYLRDKVALTTAEREAARAAPVLPAASRPEPRA</sequence>
<dbReference type="NCBIfam" id="TIGR03725">
    <property type="entry name" value="T6A_YeaZ"/>
    <property type="match status" value="1"/>
</dbReference>
<keyword evidence="3" id="KW-1185">Reference proteome</keyword>
<accession>A0ABU9B6G5</accession>
<evidence type="ECO:0000313" key="3">
    <source>
        <dbReference type="Proteomes" id="UP001368500"/>
    </source>
</evidence>
<reference evidence="2 3" key="1">
    <citation type="submission" date="2024-04" db="EMBL/GenBank/DDBJ databases">
        <title>Novel species of the genus Ideonella isolated from streams.</title>
        <authorList>
            <person name="Lu H."/>
        </authorList>
    </citation>
    <scope>NUCLEOTIDE SEQUENCE [LARGE SCALE GENOMIC DNA]</scope>
    <source>
        <strain evidence="2 3">BYS139W</strain>
    </source>
</reference>
<dbReference type="Proteomes" id="UP001368500">
    <property type="component" value="Unassembled WGS sequence"/>
</dbReference>